<evidence type="ECO:0000313" key="1">
    <source>
        <dbReference type="EMBL" id="MBN3965827.1"/>
    </source>
</evidence>
<protein>
    <submittedName>
        <fullName evidence="1">Uncharacterized protein</fullName>
    </submittedName>
</protein>
<evidence type="ECO:0000313" key="2">
    <source>
        <dbReference type="Proteomes" id="UP000772591"/>
    </source>
</evidence>
<accession>A0ABS3AFT6</accession>
<sequence>MNKKISPRKSLAVIANEAIEQLRCDKEQASWMEALMRAIRADLKTGAHGAAALAGLGQYLACDLANYIDCQVEQLQRALDAAEGRE</sequence>
<dbReference type="Proteomes" id="UP000772591">
    <property type="component" value="Unassembled WGS sequence"/>
</dbReference>
<proteinExistence type="predicted"/>
<keyword evidence="2" id="KW-1185">Reference proteome</keyword>
<organism evidence="1 2">
    <name type="scientific">Pseudomonas gregormendelii</name>
    <dbReference type="NCBI Taxonomy" id="1628277"/>
    <lineage>
        <taxon>Bacteria</taxon>
        <taxon>Pseudomonadati</taxon>
        <taxon>Pseudomonadota</taxon>
        <taxon>Gammaproteobacteria</taxon>
        <taxon>Pseudomonadales</taxon>
        <taxon>Pseudomonadaceae</taxon>
        <taxon>Pseudomonas</taxon>
    </lineage>
</organism>
<dbReference type="EMBL" id="JADEVO010000013">
    <property type="protein sequence ID" value="MBN3965827.1"/>
    <property type="molecule type" value="Genomic_DNA"/>
</dbReference>
<comment type="caution">
    <text evidence="1">The sequence shown here is derived from an EMBL/GenBank/DDBJ whole genome shotgun (WGS) entry which is preliminary data.</text>
</comment>
<gene>
    <name evidence="1" type="ORF">IMW75_11110</name>
</gene>
<name>A0ABS3AFT6_9PSED</name>
<dbReference type="RefSeq" id="WP_205892636.1">
    <property type="nucleotide sequence ID" value="NZ_JADEVO010000013.1"/>
</dbReference>
<reference evidence="1 2" key="1">
    <citation type="journal article" date="2021" name="Int. J. Syst. Evol. Microbiol.">
        <title>Pseudomonas piscium sp. nov., Pseudomonas pisciculturae sp. nov., Pseudomonas mucoides sp. nov. and Pseudomonas neuropathica sp. nov. isolated from rainbow trout.</title>
        <authorList>
            <person name="Duman M."/>
            <person name="Mulet M."/>
            <person name="Altun S."/>
            <person name="Saticioglu I.B."/>
            <person name="Gomila M."/>
            <person name="Lalucat J."/>
            <person name="Garcia-Valdes E."/>
        </authorList>
    </citation>
    <scope>NUCLEOTIDE SEQUENCE [LARGE SCALE GENOMIC DNA]</scope>
    <source>
        <strain evidence="1 2">LMG 28632</strain>
    </source>
</reference>